<reference evidence="7 8" key="1">
    <citation type="submission" date="2016-10" db="EMBL/GenBank/DDBJ databases">
        <title>Rodentibacter gen. nov. and new species.</title>
        <authorList>
            <person name="Christensen H."/>
        </authorList>
    </citation>
    <scope>NUCLEOTIDE SEQUENCE [LARGE SCALE GENOMIC DNA]</scope>
    <source>
        <strain evidence="7 8">Ppn157</strain>
    </source>
</reference>
<comment type="similarity">
    <text evidence="1">Belongs to the N(4)/N(6)-methyltransferase family.</text>
</comment>
<dbReference type="SUPFAM" id="SSF53335">
    <property type="entry name" value="S-adenosyl-L-methionine-dependent methyltransferases"/>
    <property type="match status" value="1"/>
</dbReference>
<evidence type="ECO:0000256" key="4">
    <source>
        <dbReference type="ARBA" id="ARBA00022679"/>
    </source>
</evidence>
<evidence type="ECO:0000313" key="8">
    <source>
        <dbReference type="Proteomes" id="UP000189549"/>
    </source>
</evidence>
<dbReference type="GO" id="GO:0009307">
    <property type="term" value="P:DNA restriction-modification system"/>
    <property type="evidence" value="ECO:0007669"/>
    <property type="project" value="InterPro"/>
</dbReference>
<evidence type="ECO:0000256" key="2">
    <source>
        <dbReference type="ARBA" id="ARBA00011900"/>
    </source>
</evidence>
<dbReference type="GO" id="GO:1904047">
    <property type="term" value="F:S-adenosyl-L-methionine binding"/>
    <property type="evidence" value="ECO:0007669"/>
    <property type="project" value="TreeGrafter"/>
</dbReference>
<dbReference type="InterPro" id="IPR029063">
    <property type="entry name" value="SAM-dependent_MTases_sf"/>
</dbReference>
<dbReference type="AlphaFoldDB" id="A0A1V3KTE1"/>
<dbReference type="InterPro" id="IPR012327">
    <property type="entry name" value="MeTrfase_D12"/>
</dbReference>
<evidence type="ECO:0000256" key="3">
    <source>
        <dbReference type="ARBA" id="ARBA00022603"/>
    </source>
</evidence>
<organism evidence="7 8">
    <name type="scientific">Rodentibacter ratti</name>
    <dbReference type="NCBI Taxonomy" id="1906745"/>
    <lineage>
        <taxon>Bacteria</taxon>
        <taxon>Pseudomonadati</taxon>
        <taxon>Pseudomonadota</taxon>
        <taxon>Gammaproteobacteria</taxon>
        <taxon>Pasteurellales</taxon>
        <taxon>Pasteurellaceae</taxon>
        <taxon>Rodentibacter</taxon>
    </lineage>
</organism>
<dbReference type="Pfam" id="PF02086">
    <property type="entry name" value="MethyltransfD12"/>
    <property type="match status" value="1"/>
</dbReference>
<comment type="caution">
    <text evidence="7">The sequence shown here is derived from an EMBL/GenBank/DDBJ whole genome shotgun (WGS) entry which is preliminary data.</text>
</comment>
<dbReference type="PIRSF" id="PIRSF000398">
    <property type="entry name" value="M_m6A_EcoRV"/>
    <property type="match status" value="1"/>
</dbReference>
<keyword evidence="5" id="KW-0949">S-adenosyl-L-methionine</keyword>
<dbReference type="InterPro" id="IPR023095">
    <property type="entry name" value="Ade_MeTrfase_dom_2"/>
</dbReference>
<gene>
    <name evidence="7" type="ORF">BKG93_12040</name>
</gene>
<name>A0A1V3KTE1_9PAST</name>
<dbReference type="GO" id="GO:0006298">
    <property type="term" value="P:mismatch repair"/>
    <property type="evidence" value="ECO:0007669"/>
    <property type="project" value="TreeGrafter"/>
</dbReference>
<dbReference type="EC" id="2.1.1.72" evidence="2"/>
<dbReference type="GO" id="GO:0009007">
    <property type="term" value="F:site-specific DNA-methyltransferase (adenine-specific) activity"/>
    <property type="evidence" value="ECO:0007669"/>
    <property type="project" value="UniProtKB-EC"/>
</dbReference>
<keyword evidence="4 7" id="KW-0808">Transferase</keyword>
<dbReference type="EMBL" id="MLAH01000139">
    <property type="protein sequence ID" value="OOF80423.1"/>
    <property type="molecule type" value="Genomic_DNA"/>
</dbReference>
<evidence type="ECO:0000256" key="5">
    <source>
        <dbReference type="ARBA" id="ARBA00022691"/>
    </source>
</evidence>
<evidence type="ECO:0000256" key="6">
    <source>
        <dbReference type="ARBA" id="ARBA00047942"/>
    </source>
</evidence>
<dbReference type="Gene3D" id="3.40.50.150">
    <property type="entry name" value="Vaccinia Virus protein VP39"/>
    <property type="match status" value="1"/>
</dbReference>
<dbReference type="GO" id="GO:0032259">
    <property type="term" value="P:methylation"/>
    <property type="evidence" value="ECO:0007669"/>
    <property type="project" value="UniProtKB-KW"/>
</dbReference>
<proteinExistence type="inferred from homology"/>
<dbReference type="PANTHER" id="PTHR30481:SF2">
    <property type="entry name" value="SITE-SPECIFIC DNA-METHYLTRANSFERASE (ADENINE-SPECIFIC)"/>
    <property type="match status" value="1"/>
</dbReference>
<evidence type="ECO:0000313" key="7">
    <source>
        <dbReference type="EMBL" id="OOF80423.1"/>
    </source>
</evidence>
<evidence type="ECO:0000256" key="1">
    <source>
        <dbReference type="ARBA" id="ARBA00006594"/>
    </source>
</evidence>
<dbReference type="PANTHER" id="PTHR30481">
    <property type="entry name" value="DNA ADENINE METHYLASE"/>
    <property type="match status" value="1"/>
</dbReference>
<dbReference type="InterPro" id="IPR012263">
    <property type="entry name" value="M_m6A_EcoRV"/>
</dbReference>
<comment type="catalytic activity">
    <reaction evidence="6">
        <text>a 2'-deoxyadenosine in DNA + S-adenosyl-L-methionine = an N(6)-methyl-2'-deoxyadenosine in DNA + S-adenosyl-L-homocysteine + H(+)</text>
        <dbReference type="Rhea" id="RHEA:15197"/>
        <dbReference type="Rhea" id="RHEA-COMP:12418"/>
        <dbReference type="Rhea" id="RHEA-COMP:12419"/>
        <dbReference type="ChEBI" id="CHEBI:15378"/>
        <dbReference type="ChEBI" id="CHEBI:57856"/>
        <dbReference type="ChEBI" id="CHEBI:59789"/>
        <dbReference type="ChEBI" id="CHEBI:90615"/>
        <dbReference type="ChEBI" id="CHEBI:90616"/>
        <dbReference type="EC" id="2.1.1.72"/>
    </reaction>
</comment>
<dbReference type="RefSeq" id="WP_077477245.1">
    <property type="nucleotide sequence ID" value="NZ_MLAH01000139.1"/>
</dbReference>
<dbReference type="Gene3D" id="1.10.1020.10">
    <property type="entry name" value="Adenine-specific Methyltransferase, Domain 2"/>
    <property type="match status" value="1"/>
</dbReference>
<dbReference type="PRINTS" id="PR00505">
    <property type="entry name" value="D12N6MTFRASE"/>
</dbReference>
<sequence>MRYTPLRYPGGKAKFAPVIKQLIEKNELYGHYVEPYAGGAGVALDLLFNDYCTDIHINDLDLGIYHFWKSITNQTEEFIRLVRDTQIKIEEWHKQKNILKQDDISPLEHGFAAFFLNRTNRSGILKGGVIGGLNQSGDYRLDCRFNKADLIKRIERIGNLTKQIHVTNFDTETWLTTLDDNLPTNSLIYLDPPYYEKGQGLYRNFYRHEDHLAIQEKLANVKTPWIVSYDNNPNIKEIYKNYRQSEYTLNYSANRKMKATEIIIYSDNLIL</sequence>
<dbReference type="Proteomes" id="UP000189549">
    <property type="component" value="Unassembled WGS sequence"/>
</dbReference>
<dbReference type="GO" id="GO:0043565">
    <property type="term" value="F:sequence-specific DNA binding"/>
    <property type="evidence" value="ECO:0007669"/>
    <property type="project" value="TreeGrafter"/>
</dbReference>
<accession>A0A1V3KTE1</accession>
<keyword evidence="3 7" id="KW-0489">Methyltransferase</keyword>
<protein>
    <recommendedName>
        <fullName evidence="2">site-specific DNA-methyltransferase (adenine-specific)</fullName>
        <ecNumber evidence="2">2.1.1.72</ecNumber>
    </recommendedName>
</protein>